<reference evidence="1" key="1">
    <citation type="submission" date="2022-10" db="EMBL/GenBank/DDBJ databases">
        <title>Culturing micro-colonial fungi from biological soil crusts in the Mojave desert and describing Neophaeococcomyces mojavensis, and introducing the new genera and species Taxawa tesnikishii.</title>
        <authorList>
            <person name="Kurbessoian T."/>
            <person name="Stajich J.E."/>
        </authorList>
    </citation>
    <scope>NUCLEOTIDE SEQUENCE</scope>
    <source>
        <strain evidence="1">TK_41</strain>
    </source>
</reference>
<organism evidence="1 2">
    <name type="scientific">Cladophialophora chaetospira</name>
    <dbReference type="NCBI Taxonomy" id="386627"/>
    <lineage>
        <taxon>Eukaryota</taxon>
        <taxon>Fungi</taxon>
        <taxon>Dikarya</taxon>
        <taxon>Ascomycota</taxon>
        <taxon>Pezizomycotina</taxon>
        <taxon>Eurotiomycetes</taxon>
        <taxon>Chaetothyriomycetidae</taxon>
        <taxon>Chaetothyriales</taxon>
        <taxon>Herpotrichiellaceae</taxon>
        <taxon>Cladophialophora</taxon>
    </lineage>
</organism>
<dbReference type="EMBL" id="JAPDRK010000002">
    <property type="protein sequence ID" value="KAJ9615534.1"/>
    <property type="molecule type" value="Genomic_DNA"/>
</dbReference>
<evidence type="ECO:0000313" key="2">
    <source>
        <dbReference type="Proteomes" id="UP001172673"/>
    </source>
</evidence>
<dbReference type="AlphaFoldDB" id="A0AA39CP85"/>
<dbReference type="PANTHER" id="PTHR40050">
    <property type="entry name" value="INNER SPORE COAT PROTEIN H"/>
    <property type="match status" value="1"/>
</dbReference>
<gene>
    <name evidence="1" type="ORF">H2200_001609</name>
</gene>
<keyword evidence="2" id="KW-1185">Reference proteome</keyword>
<accession>A0AA39CP85</accession>
<comment type="caution">
    <text evidence="1">The sequence shown here is derived from an EMBL/GenBank/DDBJ whole genome shotgun (WGS) entry which is preliminary data.</text>
</comment>
<evidence type="ECO:0000313" key="1">
    <source>
        <dbReference type="EMBL" id="KAJ9615534.1"/>
    </source>
</evidence>
<name>A0AA39CP85_9EURO</name>
<proteinExistence type="predicted"/>
<sequence length="404" mass="44631">MVNQKELDAFYSIDNLVTLNIKMQKWDDLRKASPRGGFGFKEIQTSSGWLGRYDWMTAESVSISGSKFLTTPRTFNNVPIIKKSYGGSRSETKPSFKLNFGKGADGATVEQLIGTKELTLNNCKQDPAFVRQPFGYQLFQKAGVPAFRCNFAKVTVNGADVGVFVNLESFKKPFLERNFTTSKGNAYEVEYAPGLGSNLTIDQGNVNFEGSPDPKADPGDVHVASTTIASMGVTGAAFVLDMDEFIKFTAMESLLKHWDGYTQQMNNTYLYNDKHPATTSPPKVVDVKIKFIPSGIDQILQDPAHEGRAAFHIGDKFNVTQLMMQHADWRKMLFDQIRKYANELFSPAKVDGELKAALDGMEKTLTAAGARPMESSDSLNVAIAKVREQVRQVRQSAINVVGAS</sequence>
<protein>
    <submittedName>
        <fullName evidence="1">Uncharacterized protein</fullName>
    </submittedName>
</protein>
<dbReference type="Proteomes" id="UP001172673">
    <property type="component" value="Unassembled WGS sequence"/>
</dbReference>
<dbReference type="PANTHER" id="PTHR40050:SF1">
    <property type="entry name" value="INNER SPORE COAT PROTEIN H"/>
    <property type="match status" value="1"/>
</dbReference>
<dbReference type="Pfam" id="PF08757">
    <property type="entry name" value="CotH"/>
    <property type="match status" value="1"/>
</dbReference>
<dbReference type="InterPro" id="IPR014867">
    <property type="entry name" value="Spore_coat_CotH_CotH2/3/7"/>
</dbReference>